<evidence type="ECO:0000313" key="2">
    <source>
        <dbReference type="EMBL" id="MBB5730777.1"/>
    </source>
</evidence>
<dbReference type="EMBL" id="JACIJR010000009">
    <property type="protein sequence ID" value="MBB5730777.1"/>
    <property type="molecule type" value="Genomic_DNA"/>
</dbReference>
<accession>A0A7W9BVA4</accession>
<evidence type="ECO:0000313" key="3">
    <source>
        <dbReference type="Proteomes" id="UP000546701"/>
    </source>
</evidence>
<dbReference type="OrthoDB" id="7561456at2"/>
<comment type="caution">
    <text evidence="2">The sequence shown here is derived from an EMBL/GenBank/DDBJ whole genome shotgun (WGS) entry which is preliminary data.</text>
</comment>
<keyword evidence="3" id="KW-1185">Reference proteome</keyword>
<protein>
    <submittedName>
        <fullName evidence="2">Uncharacterized protein</fullName>
    </submittedName>
</protein>
<proteinExistence type="predicted"/>
<keyword evidence="1" id="KW-1133">Transmembrane helix</keyword>
<name>A0A7W9BVA4_9SPHN</name>
<keyword evidence="1" id="KW-0812">Transmembrane</keyword>
<feature type="transmembrane region" description="Helical" evidence="1">
    <location>
        <begin position="64"/>
        <end position="84"/>
    </location>
</feature>
<dbReference type="AlphaFoldDB" id="A0A7W9BVA4"/>
<feature type="transmembrane region" description="Helical" evidence="1">
    <location>
        <begin position="120"/>
        <end position="143"/>
    </location>
</feature>
<sequence>MTAFVSRIVMSVAARCLGADRQEWAMAMEAEFEAAVDDGEPFAYAIGCLTAACRGMVRQDEGRLALANYTLALGLLIPMAVVQFEQAMKVFLSLGHGSPHALLASGVGQNPYLTWSQNSALPILLLMWLLPATAHLGLAWVVVEKDWPNVVKFGALIGATMMTLWLFTAILILDLSPLAAQVTRLAVELAGVLTIAQWHARIASTTVREDPRS</sequence>
<dbReference type="RefSeq" id="WP_157177840.1">
    <property type="nucleotide sequence ID" value="NZ_BMJP01000007.1"/>
</dbReference>
<organism evidence="2 3">
    <name type="scientific">Sphingomonas prati</name>
    <dbReference type="NCBI Taxonomy" id="1843237"/>
    <lineage>
        <taxon>Bacteria</taxon>
        <taxon>Pseudomonadati</taxon>
        <taxon>Pseudomonadota</taxon>
        <taxon>Alphaproteobacteria</taxon>
        <taxon>Sphingomonadales</taxon>
        <taxon>Sphingomonadaceae</taxon>
        <taxon>Sphingomonas</taxon>
    </lineage>
</organism>
<feature type="transmembrane region" description="Helical" evidence="1">
    <location>
        <begin position="150"/>
        <end position="173"/>
    </location>
</feature>
<dbReference type="Proteomes" id="UP000546701">
    <property type="component" value="Unassembled WGS sequence"/>
</dbReference>
<keyword evidence="1" id="KW-0472">Membrane</keyword>
<gene>
    <name evidence="2" type="ORF">FHS99_003284</name>
</gene>
<evidence type="ECO:0000256" key="1">
    <source>
        <dbReference type="SAM" id="Phobius"/>
    </source>
</evidence>
<reference evidence="2 3" key="1">
    <citation type="submission" date="2020-08" db="EMBL/GenBank/DDBJ databases">
        <title>Genomic Encyclopedia of Type Strains, Phase IV (KMG-IV): sequencing the most valuable type-strain genomes for metagenomic binning, comparative biology and taxonomic classification.</title>
        <authorList>
            <person name="Goeker M."/>
        </authorList>
    </citation>
    <scope>NUCLEOTIDE SEQUENCE [LARGE SCALE GENOMIC DNA]</scope>
    <source>
        <strain evidence="2 3">DSM 103336</strain>
    </source>
</reference>